<keyword evidence="4" id="KW-1185">Reference proteome</keyword>
<reference evidence="3 4" key="1">
    <citation type="submission" date="2023-03" db="EMBL/GenBank/DDBJ databases">
        <title>High-quality genome of Scylla paramamosain provides insights in environmental adaptation.</title>
        <authorList>
            <person name="Zhang L."/>
        </authorList>
    </citation>
    <scope>NUCLEOTIDE SEQUENCE [LARGE SCALE GENOMIC DNA]</scope>
    <source>
        <strain evidence="3">LZ_2023a</strain>
        <tissue evidence="3">Muscle</tissue>
    </source>
</reference>
<dbReference type="PROSITE" id="PS51155">
    <property type="entry name" value="CHIT_BIND_RR_2"/>
    <property type="match status" value="1"/>
</dbReference>
<dbReference type="GO" id="GO:0031012">
    <property type="term" value="C:extracellular matrix"/>
    <property type="evidence" value="ECO:0007669"/>
    <property type="project" value="TreeGrafter"/>
</dbReference>
<evidence type="ECO:0000256" key="2">
    <source>
        <dbReference type="PROSITE-ProRule" id="PRU00497"/>
    </source>
</evidence>
<dbReference type="GO" id="GO:0005615">
    <property type="term" value="C:extracellular space"/>
    <property type="evidence" value="ECO:0007669"/>
    <property type="project" value="TreeGrafter"/>
</dbReference>
<dbReference type="PROSITE" id="PS00233">
    <property type="entry name" value="CHIT_BIND_RR_1"/>
    <property type="match status" value="1"/>
</dbReference>
<dbReference type="InterPro" id="IPR031311">
    <property type="entry name" value="CHIT_BIND_RR_consensus"/>
</dbReference>
<name>A0AAW0UGV6_SCYPA</name>
<keyword evidence="1 2" id="KW-0193">Cuticle</keyword>
<dbReference type="GO" id="GO:0042302">
    <property type="term" value="F:structural constituent of cuticle"/>
    <property type="evidence" value="ECO:0007669"/>
    <property type="project" value="UniProtKB-UniRule"/>
</dbReference>
<organism evidence="3 4">
    <name type="scientific">Scylla paramamosain</name>
    <name type="common">Mud crab</name>
    <dbReference type="NCBI Taxonomy" id="85552"/>
    <lineage>
        <taxon>Eukaryota</taxon>
        <taxon>Metazoa</taxon>
        <taxon>Ecdysozoa</taxon>
        <taxon>Arthropoda</taxon>
        <taxon>Crustacea</taxon>
        <taxon>Multicrustacea</taxon>
        <taxon>Malacostraca</taxon>
        <taxon>Eumalacostraca</taxon>
        <taxon>Eucarida</taxon>
        <taxon>Decapoda</taxon>
        <taxon>Pleocyemata</taxon>
        <taxon>Brachyura</taxon>
        <taxon>Eubrachyura</taxon>
        <taxon>Portunoidea</taxon>
        <taxon>Portunidae</taxon>
        <taxon>Portuninae</taxon>
        <taxon>Scylla</taxon>
    </lineage>
</organism>
<accession>A0AAW0UGV6</accession>
<comment type="caution">
    <text evidence="3">The sequence shown here is derived from an EMBL/GenBank/DDBJ whole genome shotgun (WGS) entry which is preliminary data.</text>
</comment>
<dbReference type="AlphaFoldDB" id="A0AAW0UGV6"/>
<dbReference type="Pfam" id="PF00379">
    <property type="entry name" value="Chitin_bind_4"/>
    <property type="match status" value="1"/>
</dbReference>
<evidence type="ECO:0000313" key="3">
    <source>
        <dbReference type="EMBL" id="KAK8398528.1"/>
    </source>
</evidence>
<dbReference type="EMBL" id="JARAKH010000012">
    <property type="protein sequence ID" value="KAK8398528.1"/>
    <property type="molecule type" value="Genomic_DNA"/>
</dbReference>
<evidence type="ECO:0000256" key="1">
    <source>
        <dbReference type="ARBA" id="ARBA00022460"/>
    </source>
</evidence>
<protein>
    <recommendedName>
        <fullName evidence="5">Cuticle protein</fullName>
    </recommendedName>
</protein>
<evidence type="ECO:0008006" key="5">
    <source>
        <dbReference type="Google" id="ProtNLM"/>
    </source>
</evidence>
<sequence length="160" mass="17501">MAPLQQLRDVQERTLHLVCRASSVPAYILKDVLLLQKLRGHHSLGGAARSSSGYKVWLPSSRRQCRPALTNAAPPAMIRLRPTPYAYNYGVSAGYTNFGQSEKGNGYGGVHGGYWVNLPDGRVQRVSYVADYSGYHPVVTYSGKAHYPASYGYGHGGGYH</sequence>
<dbReference type="Proteomes" id="UP001487740">
    <property type="component" value="Unassembled WGS sequence"/>
</dbReference>
<dbReference type="InterPro" id="IPR051217">
    <property type="entry name" value="Insect_Cuticle_Struc_Prot"/>
</dbReference>
<proteinExistence type="predicted"/>
<evidence type="ECO:0000313" key="4">
    <source>
        <dbReference type="Proteomes" id="UP001487740"/>
    </source>
</evidence>
<dbReference type="InterPro" id="IPR000618">
    <property type="entry name" value="Insect_cuticle"/>
</dbReference>
<dbReference type="PANTHER" id="PTHR12236:SF79">
    <property type="entry name" value="CUTICULAR PROTEIN 50CB-RELATED"/>
    <property type="match status" value="1"/>
</dbReference>
<gene>
    <name evidence="3" type="ORF">O3P69_003998</name>
</gene>
<dbReference type="PANTHER" id="PTHR12236">
    <property type="entry name" value="STRUCTURAL CONTITUENT OF CUTICLE"/>
    <property type="match status" value="1"/>
</dbReference>